<dbReference type="KEGG" id="sns:VC03_03785"/>
<dbReference type="PROSITE" id="PS50846">
    <property type="entry name" value="HMA_2"/>
    <property type="match status" value="1"/>
</dbReference>
<sequence>MKKILSVTGITCDDCAQKISKNLFSLPEVEDAIIDLENNTIELELNSAISTDTLKSVIKSAGNYNLIDIK</sequence>
<name>A0A0E3ZCF4_9FUSO</name>
<dbReference type="PROSITE" id="PS01047">
    <property type="entry name" value="HMA_1"/>
    <property type="match status" value="1"/>
</dbReference>
<dbReference type="Pfam" id="PF00403">
    <property type="entry name" value="HMA"/>
    <property type="match status" value="1"/>
</dbReference>
<evidence type="ECO:0000313" key="3">
    <source>
        <dbReference type="EMBL" id="AKC95630.1"/>
    </source>
</evidence>
<proteinExistence type="predicted"/>
<feature type="domain" description="HMA" evidence="2">
    <location>
        <begin position="1"/>
        <end position="66"/>
    </location>
</feature>
<keyword evidence="4" id="KW-1185">Reference proteome</keyword>
<gene>
    <name evidence="3" type="ORF">VC03_03785</name>
</gene>
<protein>
    <recommendedName>
        <fullName evidence="2">HMA domain-containing protein</fullName>
    </recommendedName>
</protein>
<dbReference type="PATRIC" id="fig|1069640.6.peg.748"/>
<dbReference type="SUPFAM" id="SSF55008">
    <property type="entry name" value="HMA, heavy metal-associated domain"/>
    <property type="match status" value="1"/>
</dbReference>
<evidence type="ECO:0000259" key="2">
    <source>
        <dbReference type="PROSITE" id="PS50846"/>
    </source>
</evidence>
<organism evidence="3 4">
    <name type="scientific">Sneathia vaginalis</name>
    <dbReference type="NCBI Taxonomy" id="187101"/>
    <lineage>
        <taxon>Bacteria</taxon>
        <taxon>Fusobacteriati</taxon>
        <taxon>Fusobacteriota</taxon>
        <taxon>Fusobacteriia</taxon>
        <taxon>Fusobacteriales</taxon>
        <taxon>Leptotrichiaceae</taxon>
        <taxon>Sneathia</taxon>
    </lineage>
</organism>
<dbReference type="OrthoDB" id="9813965at2"/>
<dbReference type="InterPro" id="IPR006121">
    <property type="entry name" value="HMA_dom"/>
</dbReference>
<accession>A0A0E3ZCF4</accession>
<reference evidence="3 4" key="1">
    <citation type="journal article" date="2012" name="BMC Genomics">
        <title>Genomic sequence analysis and characterization of Sneathia amnii sp. nov.</title>
        <authorList>
            <consortium name="Vaginal Microbiome Consortium (additional members)"/>
            <person name="Harwich M.D.Jr."/>
            <person name="Serrano M.G."/>
            <person name="Fettweis J.M."/>
            <person name="Alves J.M."/>
            <person name="Reimers M.A."/>
            <person name="Buck G.A."/>
            <person name="Jefferson K.K."/>
        </authorList>
    </citation>
    <scope>NUCLEOTIDE SEQUENCE [LARGE SCALE GENOMIC DNA]</scope>
    <source>
        <strain evidence="3 4">SN35</strain>
    </source>
</reference>
<keyword evidence="1" id="KW-0479">Metal-binding</keyword>
<dbReference type="Gene3D" id="3.30.70.100">
    <property type="match status" value="1"/>
</dbReference>
<dbReference type="AlphaFoldDB" id="A0A0E3ZCF4"/>
<dbReference type="STRING" id="187101.VC03_03785"/>
<dbReference type="RefSeq" id="WP_046328736.1">
    <property type="nucleotide sequence ID" value="NZ_CP011280.1"/>
</dbReference>
<dbReference type="InterPro" id="IPR017969">
    <property type="entry name" value="Heavy-metal-associated_CS"/>
</dbReference>
<dbReference type="HOGENOM" id="CLU_134973_6_2_0"/>
<dbReference type="CDD" id="cd00371">
    <property type="entry name" value="HMA"/>
    <property type="match status" value="1"/>
</dbReference>
<dbReference type="InterPro" id="IPR036163">
    <property type="entry name" value="HMA_dom_sf"/>
</dbReference>
<evidence type="ECO:0000313" key="4">
    <source>
        <dbReference type="Proteomes" id="UP000033103"/>
    </source>
</evidence>
<dbReference type="GO" id="GO:0046872">
    <property type="term" value="F:metal ion binding"/>
    <property type="evidence" value="ECO:0007669"/>
    <property type="project" value="UniProtKB-KW"/>
</dbReference>
<evidence type="ECO:0000256" key="1">
    <source>
        <dbReference type="ARBA" id="ARBA00022723"/>
    </source>
</evidence>
<dbReference type="EMBL" id="CP011280">
    <property type="protein sequence ID" value="AKC95630.1"/>
    <property type="molecule type" value="Genomic_DNA"/>
</dbReference>
<dbReference type="Proteomes" id="UP000033103">
    <property type="component" value="Chromosome"/>
</dbReference>